<sequence length="155" mass="17518">MSNLILKHWTEECELPGINCIAWADGSITILNIETCYDPNTRQRTMRCSPLCDTTIESIVKYNDDPWTIVDAWTSLDYEGGTIYGGDGQMGNEGFIACTDAGGNMVWAIFSDVTNPIKQLSIEDRTLIAMNEHDELRIEINLDHLTEMRLIPCRK</sequence>
<dbReference type="Proteomes" id="UP000773462">
    <property type="component" value="Unassembled WGS sequence"/>
</dbReference>
<accession>A0ABS4NLX1</accession>
<protein>
    <submittedName>
        <fullName evidence="1">Uncharacterized protein</fullName>
    </submittedName>
</protein>
<reference evidence="1 2" key="1">
    <citation type="submission" date="2021-03" db="EMBL/GenBank/DDBJ databases">
        <title>Genomic Encyclopedia of Type Strains, Phase IV (KMG-IV): sequencing the most valuable type-strain genomes for metagenomic binning, comparative biology and taxonomic classification.</title>
        <authorList>
            <person name="Goeker M."/>
        </authorList>
    </citation>
    <scope>NUCLEOTIDE SEQUENCE [LARGE SCALE GENOMIC DNA]</scope>
    <source>
        <strain evidence="1 2">DSM 101953</strain>
    </source>
</reference>
<proteinExistence type="predicted"/>
<comment type="caution">
    <text evidence="1">The sequence shown here is derived from an EMBL/GenBank/DDBJ whole genome shotgun (WGS) entry which is preliminary data.</text>
</comment>
<name>A0ABS4NLX1_9BACL</name>
<keyword evidence="2" id="KW-1185">Reference proteome</keyword>
<gene>
    <name evidence="1" type="ORF">J2Z70_000548</name>
</gene>
<organism evidence="1 2">
    <name type="scientific">Paenibacillus silagei</name>
    <dbReference type="NCBI Taxonomy" id="1670801"/>
    <lineage>
        <taxon>Bacteria</taxon>
        <taxon>Bacillati</taxon>
        <taxon>Bacillota</taxon>
        <taxon>Bacilli</taxon>
        <taxon>Bacillales</taxon>
        <taxon>Paenibacillaceae</taxon>
        <taxon>Paenibacillus</taxon>
    </lineage>
</organism>
<dbReference type="RefSeq" id="WP_209868991.1">
    <property type="nucleotide sequence ID" value="NZ_JAGGLV010000001.1"/>
</dbReference>
<dbReference type="EMBL" id="JAGGLV010000001">
    <property type="protein sequence ID" value="MBP2110409.1"/>
    <property type="molecule type" value="Genomic_DNA"/>
</dbReference>
<evidence type="ECO:0000313" key="1">
    <source>
        <dbReference type="EMBL" id="MBP2110409.1"/>
    </source>
</evidence>
<evidence type="ECO:0000313" key="2">
    <source>
        <dbReference type="Proteomes" id="UP000773462"/>
    </source>
</evidence>